<protein>
    <submittedName>
        <fullName evidence="3">Trans-sialidase, putative</fullName>
    </submittedName>
</protein>
<proteinExistence type="predicted"/>
<accession>K2MY24</accession>
<gene>
    <name evidence="3" type="ORF">MOQ_005479</name>
</gene>
<dbReference type="SUPFAM" id="SSF50939">
    <property type="entry name" value="Sialidases"/>
    <property type="match status" value="1"/>
</dbReference>
<feature type="domain" description="Trans-sialidase C-terminal" evidence="2">
    <location>
        <begin position="175"/>
        <end position="225"/>
    </location>
</feature>
<dbReference type="InterPro" id="IPR011040">
    <property type="entry name" value="Sialidase"/>
</dbReference>
<dbReference type="SUPFAM" id="SSF49899">
    <property type="entry name" value="Concanavalin A-like lectins/glucanases"/>
    <property type="match status" value="1"/>
</dbReference>
<dbReference type="Pfam" id="PF22925">
    <property type="entry name" value="TS_C"/>
    <property type="match status" value="1"/>
</dbReference>
<dbReference type="InterPro" id="IPR008377">
    <property type="entry name" value="Sialidase_trypan"/>
</dbReference>
<dbReference type="InterPro" id="IPR013320">
    <property type="entry name" value="ConA-like_dom_sf"/>
</dbReference>
<dbReference type="PRINTS" id="PR01803">
    <property type="entry name" value="TCSIALIDASE"/>
</dbReference>
<dbReference type="Proteomes" id="UP000007350">
    <property type="component" value="Unassembled WGS sequence"/>
</dbReference>
<dbReference type="InterPro" id="IPR055239">
    <property type="entry name" value="TS_C"/>
</dbReference>
<dbReference type="Gene3D" id="2.60.120.200">
    <property type="match status" value="1"/>
</dbReference>
<sequence length="237" mass="26413">MSQPRVTEWEGSLLMIVDCENGQRVHESCDMGATWTEAIGRLSRVWVNARSGVSRKESLHADTLITAAIEERRVLLYTRRGHASGKKRATALCLWVTDNNRTFSVGTVAMENAANWMLASTLLYSDGDLHPLQRRGNGEGRAISFSRLTEELSTIKSFLSNCAQKDILFSSLFIPTPGLVTILSDVARDDTWNDEYISLNAMVGNAVKDNDGFQSTGLECRTIWPRTLGVIKCVMYF</sequence>
<dbReference type="Gene3D" id="2.120.10.10">
    <property type="match status" value="1"/>
</dbReference>
<keyword evidence="4" id="KW-1185">Reference proteome</keyword>
<comment type="caution">
    <text evidence="3">The sequence shown here is derived from an EMBL/GenBank/DDBJ whole genome shotgun (WGS) entry which is preliminary data.</text>
</comment>
<dbReference type="InterPro" id="IPR036278">
    <property type="entry name" value="Sialidase_sf"/>
</dbReference>
<dbReference type="Pfam" id="PF13859">
    <property type="entry name" value="BNR_3"/>
    <property type="match status" value="1"/>
</dbReference>
<reference evidence="3 4" key="1">
    <citation type="journal article" date="2012" name="BMC Genomics">
        <title>Comparative genomic analysis of human infective Trypanosoma cruzi lineages with the bat-restricted subspecies T. cruzi marinkellei.</title>
        <authorList>
            <person name="Franzen O."/>
            <person name="Talavera-Lopez C."/>
            <person name="Ochaya S."/>
            <person name="Butler C.E."/>
            <person name="Messenger L.A."/>
            <person name="Lewis M.D."/>
            <person name="Llewellyn M.S."/>
            <person name="Marinkelle C.J."/>
            <person name="Tyler K.M."/>
            <person name="Miles M.A."/>
            <person name="Andersson B."/>
        </authorList>
    </citation>
    <scope>NUCLEOTIDE SEQUENCE [LARGE SCALE GENOMIC DNA]</scope>
    <source>
        <strain evidence="3 4">B7</strain>
    </source>
</reference>
<evidence type="ECO:0000259" key="1">
    <source>
        <dbReference type="Pfam" id="PF13859"/>
    </source>
</evidence>
<dbReference type="GO" id="GO:0004308">
    <property type="term" value="F:exo-alpha-sialidase activity"/>
    <property type="evidence" value="ECO:0007669"/>
    <property type="project" value="InterPro"/>
</dbReference>
<dbReference type="AlphaFoldDB" id="K2MY24"/>
<feature type="domain" description="Sialidase" evidence="1">
    <location>
        <begin position="2"/>
        <end position="128"/>
    </location>
</feature>
<name>K2MY24_TRYCR</name>
<dbReference type="CDD" id="cd15482">
    <property type="entry name" value="Sialidase_non-viral"/>
    <property type="match status" value="1"/>
</dbReference>
<organism evidence="3 4">
    <name type="scientific">Trypanosoma cruzi marinkellei</name>
    <dbReference type="NCBI Taxonomy" id="85056"/>
    <lineage>
        <taxon>Eukaryota</taxon>
        <taxon>Discoba</taxon>
        <taxon>Euglenozoa</taxon>
        <taxon>Kinetoplastea</taxon>
        <taxon>Metakinetoplastina</taxon>
        <taxon>Trypanosomatida</taxon>
        <taxon>Trypanosomatidae</taxon>
        <taxon>Trypanosoma</taxon>
        <taxon>Schizotrypanum</taxon>
    </lineage>
</organism>
<evidence type="ECO:0000313" key="4">
    <source>
        <dbReference type="Proteomes" id="UP000007350"/>
    </source>
</evidence>
<dbReference type="EMBL" id="AHKC01011821">
    <property type="protein sequence ID" value="EKF30704.1"/>
    <property type="molecule type" value="Genomic_DNA"/>
</dbReference>
<evidence type="ECO:0000313" key="3">
    <source>
        <dbReference type="EMBL" id="EKF30704.1"/>
    </source>
</evidence>
<evidence type="ECO:0000259" key="2">
    <source>
        <dbReference type="Pfam" id="PF22925"/>
    </source>
</evidence>